<protein>
    <submittedName>
        <fullName evidence="1">Putative tail fiber protein</fullName>
    </submittedName>
</protein>
<evidence type="ECO:0000313" key="1">
    <source>
        <dbReference type="EMBL" id="QJA59126.1"/>
    </source>
</evidence>
<gene>
    <name evidence="1" type="ORF">MM415B01343_0014</name>
</gene>
<dbReference type="AlphaFoldDB" id="A0A6M3INP4"/>
<organism evidence="1">
    <name type="scientific">viral metagenome</name>
    <dbReference type="NCBI Taxonomy" id="1070528"/>
    <lineage>
        <taxon>unclassified sequences</taxon>
        <taxon>metagenomes</taxon>
        <taxon>organismal metagenomes</taxon>
    </lineage>
</organism>
<name>A0A6M3INP4_9ZZZZ</name>
<dbReference type="EMBL" id="MT141355">
    <property type="protein sequence ID" value="QJA59126.1"/>
    <property type="molecule type" value="Genomic_DNA"/>
</dbReference>
<reference evidence="1" key="1">
    <citation type="submission" date="2020-03" db="EMBL/GenBank/DDBJ databases">
        <title>The deep terrestrial virosphere.</title>
        <authorList>
            <person name="Holmfeldt K."/>
            <person name="Nilsson E."/>
            <person name="Simone D."/>
            <person name="Lopez-Fernandez M."/>
            <person name="Wu X."/>
            <person name="de Brujin I."/>
            <person name="Lundin D."/>
            <person name="Andersson A."/>
            <person name="Bertilsson S."/>
            <person name="Dopson M."/>
        </authorList>
    </citation>
    <scope>NUCLEOTIDE SEQUENCE</scope>
    <source>
        <strain evidence="1">MM415B01343</strain>
    </source>
</reference>
<proteinExistence type="predicted"/>
<sequence>MAFYSTTLAVMRQRLSSAVGDLIMGTFNTGTTSTGVDGALYNPKWANDYFNNHGYKAYIYQGTYIGYETWISDWDLATTTLTFSPAFSTAVDATSKYELHYIFTEDEYRKAINEAIDFARDNYLLPITDQTSIYLMRTKDNLGVYVYTYEYNMPSNMAFVHEVITEDDTSGYKLTGTVSGTFTEGETVTGGTSGATGEFTYQNSGSTYIRVRKVSGTFEVGETATGGTSSETCSSITGVTAEPAGMDRWLEEDTIDPRMWNVYKKYPSSTPVLKLDSRYYSVIEDLYLRLNGHRKQPALTADTDICYLPSDWVIQKAITFLPMGKIQNNNLMDVYKVALARSERMPLNPPSPYSRQVMQ</sequence>
<accession>A0A6M3INP4</accession>